<keyword evidence="1" id="KW-1133">Transmembrane helix</keyword>
<dbReference type="PANTHER" id="PTHR21248:SF12">
    <property type="entry name" value="CARDIOLIPIN SYNTHASE C"/>
    <property type="match status" value="1"/>
</dbReference>
<gene>
    <name evidence="3" type="ORF">C7383_103188</name>
</gene>
<dbReference type="InterPro" id="IPR025202">
    <property type="entry name" value="PLD-like_dom"/>
</dbReference>
<dbReference type="EMBL" id="QGGY01000003">
    <property type="protein sequence ID" value="PWJ77344.1"/>
    <property type="molecule type" value="Genomic_DNA"/>
</dbReference>
<dbReference type="RefSeq" id="WP_109625449.1">
    <property type="nucleotide sequence ID" value="NZ_JANKBI010000002.1"/>
</dbReference>
<evidence type="ECO:0000256" key="1">
    <source>
        <dbReference type="SAM" id="Phobius"/>
    </source>
</evidence>
<dbReference type="Proteomes" id="UP000245412">
    <property type="component" value="Unassembled WGS sequence"/>
</dbReference>
<dbReference type="Gene3D" id="3.30.870.10">
    <property type="entry name" value="Endonuclease Chain A"/>
    <property type="match status" value="2"/>
</dbReference>
<name>A0AB73T7I2_9FIRM</name>
<keyword evidence="4" id="KW-1185">Reference proteome</keyword>
<dbReference type="PIRSF" id="PIRSF000850">
    <property type="entry name" value="Phospholipase_D_PSS"/>
    <property type="match status" value="1"/>
</dbReference>
<dbReference type="CDD" id="cd09113">
    <property type="entry name" value="PLDc_ymdC_like_2"/>
    <property type="match status" value="1"/>
</dbReference>
<feature type="domain" description="PLD phosphodiesterase" evidence="2">
    <location>
        <begin position="157"/>
        <end position="179"/>
    </location>
</feature>
<dbReference type="GO" id="GO:0030572">
    <property type="term" value="F:phosphatidyltransferase activity"/>
    <property type="evidence" value="ECO:0007669"/>
    <property type="project" value="UniProtKB-ARBA"/>
</dbReference>
<dbReference type="Pfam" id="PF13091">
    <property type="entry name" value="PLDc_2"/>
    <property type="match status" value="2"/>
</dbReference>
<keyword evidence="1" id="KW-0812">Transmembrane</keyword>
<dbReference type="GO" id="GO:0032049">
    <property type="term" value="P:cardiolipin biosynthetic process"/>
    <property type="evidence" value="ECO:0007669"/>
    <property type="project" value="UniProtKB-ARBA"/>
</dbReference>
<dbReference type="AlphaFoldDB" id="A0AB73T7I2"/>
<comment type="caution">
    <text evidence="3">The sequence shown here is derived from an EMBL/GenBank/DDBJ whole genome shotgun (WGS) entry which is preliminary data.</text>
</comment>
<proteinExistence type="predicted"/>
<keyword evidence="1" id="KW-0472">Membrane</keyword>
<accession>A0AB73T7I2</accession>
<protein>
    <submittedName>
        <fullName evidence="3">Phosphatidylserine/phosphatidylglycerophosphate/ cardiolipin synthase-like enzyme</fullName>
    </submittedName>
</protein>
<reference evidence="3 4" key="1">
    <citation type="submission" date="2018-05" db="EMBL/GenBank/DDBJ databases">
        <authorList>
            <person name="Goeker M."/>
            <person name="Huntemann M."/>
            <person name="Clum A."/>
            <person name="Pillay M."/>
            <person name="Palaniappan K."/>
            <person name="Varghese N."/>
            <person name="Mikhailova N."/>
            <person name="Stamatis D."/>
            <person name="Reddy T."/>
            <person name="Daum C."/>
            <person name="Shapiro N."/>
            <person name="Ivanova N."/>
            <person name="Kyrpides N."/>
            <person name="Woyke T."/>
        </authorList>
    </citation>
    <scope>NUCLEOTIDE SEQUENCE [LARGE SCALE GENOMIC DNA]</scope>
    <source>
        <strain evidence="3 4">DSM 26524</strain>
    </source>
</reference>
<dbReference type="PROSITE" id="PS50035">
    <property type="entry name" value="PLD"/>
    <property type="match status" value="2"/>
</dbReference>
<feature type="transmembrane region" description="Helical" evidence="1">
    <location>
        <begin position="12"/>
        <end position="31"/>
    </location>
</feature>
<dbReference type="InterPro" id="IPR001736">
    <property type="entry name" value="PLipase_D/transphosphatidylase"/>
</dbReference>
<evidence type="ECO:0000313" key="4">
    <source>
        <dbReference type="Proteomes" id="UP000245412"/>
    </source>
</evidence>
<evidence type="ECO:0000259" key="2">
    <source>
        <dbReference type="PROSITE" id="PS50035"/>
    </source>
</evidence>
<organism evidence="3 4">
    <name type="scientific">Murimonas intestini</name>
    <dbReference type="NCBI Taxonomy" id="1337051"/>
    <lineage>
        <taxon>Bacteria</taxon>
        <taxon>Bacillati</taxon>
        <taxon>Bacillota</taxon>
        <taxon>Clostridia</taxon>
        <taxon>Lachnospirales</taxon>
        <taxon>Lachnospiraceae</taxon>
        <taxon>Murimonas</taxon>
    </lineage>
</organism>
<sequence length="481" mass="55210">MKKILNWKRCLVLLVLAAVLYLIIGMMAPFWHMKDVSEEYKKSFDVSQFYGEQESVDRAAIVESSMDALDERIRLINKASERIIMSTFDMRPGESTRDVLCMLQEAADRGVRVQILVDGISGLIRMEGNELFYAVSAHPNIEIKIYNKPDFLRPWTIHGRMHDKYLIIDDKYFLLGGRNTFDYFLGDYIEDDKSLDREVLIYNTAGGTERSHESSLFQVEDYFNEIWNMDVCRDFHNDTSLLEKKGVQDEVDSLKARYAMIRSEKAGLFEDDSHYDEITVPVNKVTLVSNPKGIYGKEPVVWYELEQLMKNADEKVVIHTPYAVMSDDMYEGLEEISGKEIECTMMINSVENGDNFVASSDYLLHKDRIIDTDVQLYEYDGGDSYHGKSILIDDNISVIGSYNLDLRSTYVDTELMLVVDSKELNADLAAKMDGLQQKSRKVLDEKNYEVPKGLVVADVPIWKRIAWAVTGVVLQPFRVLV</sequence>
<dbReference type="SMART" id="SM00155">
    <property type="entry name" value="PLDc"/>
    <property type="match status" value="2"/>
</dbReference>
<evidence type="ECO:0000313" key="3">
    <source>
        <dbReference type="EMBL" id="PWJ77344.1"/>
    </source>
</evidence>
<dbReference type="SUPFAM" id="SSF56024">
    <property type="entry name" value="Phospholipase D/nuclease"/>
    <property type="match status" value="2"/>
</dbReference>
<dbReference type="PANTHER" id="PTHR21248">
    <property type="entry name" value="CARDIOLIPIN SYNTHASE"/>
    <property type="match status" value="1"/>
</dbReference>
<feature type="domain" description="PLD phosphodiesterase" evidence="2">
    <location>
        <begin position="381"/>
        <end position="408"/>
    </location>
</feature>